<dbReference type="KEGG" id="ssp:SSP0202"/>
<dbReference type="InterPro" id="IPR016888">
    <property type="entry name" value="UCP028498"/>
</dbReference>
<dbReference type="HOGENOM" id="CLU_133265_0_0_9"/>
<name>Q4A0P5_STAS1</name>
<dbReference type="RefSeq" id="WP_011302194.1">
    <property type="nucleotide sequence ID" value="NC_007350.1"/>
</dbReference>
<dbReference type="AlphaFoldDB" id="Q4A0P5"/>
<sequence length="127" mass="14415">MSEQHWHSDLLKQFKEADDMHVSPFYDDGQTLATPTWIWSVVVDGKLFVRAYNGQNSRWYQSAKAQQAGQIQLAQQTFDVQFIPVHGDKQLDESINGAYKEKYGNSAYLPPMLEPGPVSATVKIEPK</sequence>
<accession>Q4A0P5</accession>
<proteinExistence type="predicted"/>
<dbReference type="Proteomes" id="UP000006371">
    <property type="component" value="Chromosome"/>
</dbReference>
<evidence type="ECO:0008006" key="3">
    <source>
        <dbReference type="Google" id="ProtNLM"/>
    </source>
</evidence>
<dbReference type="OrthoDB" id="162563at2"/>
<evidence type="ECO:0000313" key="1">
    <source>
        <dbReference type="EMBL" id="BAE17347.1"/>
    </source>
</evidence>
<dbReference type="EMBL" id="AP008934">
    <property type="protein sequence ID" value="BAE17347.1"/>
    <property type="molecule type" value="Genomic_DNA"/>
</dbReference>
<dbReference type="PIRSF" id="PIRSF028498">
    <property type="entry name" value="UCP028498"/>
    <property type="match status" value="1"/>
</dbReference>
<evidence type="ECO:0000313" key="2">
    <source>
        <dbReference type="Proteomes" id="UP000006371"/>
    </source>
</evidence>
<dbReference type="PATRIC" id="fig|342451.11.peg.207"/>
<dbReference type="Pfam" id="PF10012">
    <property type="entry name" value="DUF2255"/>
    <property type="match status" value="1"/>
</dbReference>
<keyword evidence="2" id="KW-1185">Reference proteome</keyword>
<reference evidence="1 2" key="1">
    <citation type="journal article" date="2005" name="Proc. Natl. Acad. Sci. U.S.A.">
        <title>Whole genome sequence of Staphylococcus saprophyticus reveals the pathogenesis of uncomplicated urinary tract infection.</title>
        <authorList>
            <person name="Kuroda M."/>
            <person name="Yamashita A."/>
            <person name="Hirakawa H."/>
            <person name="Kumano M."/>
            <person name="Morikawa K."/>
            <person name="Higashide M."/>
            <person name="Maruyama A."/>
            <person name="Inose Y."/>
            <person name="Matoba K."/>
            <person name="Toh H."/>
            <person name="Kuhara S."/>
            <person name="Hattori M."/>
            <person name="Ohta T."/>
        </authorList>
    </citation>
    <scope>NUCLEOTIDE SEQUENCE [LARGE SCALE GENOMIC DNA]</scope>
    <source>
        <strain evidence="2">ATCC 15305 / DSM 20229 / NCIMB 8711 / NCTC 7292 / S-41</strain>
    </source>
</reference>
<dbReference type="eggNOG" id="COG4334">
    <property type="taxonomic scope" value="Bacteria"/>
</dbReference>
<gene>
    <name evidence="1" type="ordered locus">SSP0202</name>
</gene>
<organism evidence="1 2">
    <name type="scientific">Staphylococcus saprophyticus subsp. saprophyticus (strain ATCC 15305 / DSM 20229 / NCIMB 8711 / NCTC 7292 / S-41)</name>
    <dbReference type="NCBI Taxonomy" id="342451"/>
    <lineage>
        <taxon>Bacteria</taxon>
        <taxon>Bacillati</taxon>
        <taxon>Bacillota</taxon>
        <taxon>Bacilli</taxon>
        <taxon>Bacillales</taxon>
        <taxon>Staphylococcaceae</taxon>
        <taxon>Staphylococcus</taxon>
    </lineage>
</organism>
<protein>
    <recommendedName>
        <fullName evidence="3">DUF2255 family protein</fullName>
    </recommendedName>
</protein>
<dbReference type="GeneID" id="3615116"/>